<evidence type="ECO:0000256" key="1">
    <source>
        <dbReference type="ARBA" id="ARBA00022801"/>
    </source>
</evidence>
<dbReference type="RefSeq" id="WP_408158232.1">
    <property type="nucleotide sequence ID" value="NZ_JAQQFM010000005.1"/>
</dbReference>
<dbReference type="InterPro" id="IPR027417">
    <property type="entry name" value="P-loop_NTPase"/>
</dbReference>
<dbReference type="Gene3D" id="3.40.50.10810">
    <property type="entry name" value="Tandem AAA-ATPase domain"/>
    <property type="match status" value="1"/>
</dbReference>
<protein>
    <submittedName>
        <fullName evidence="3">Helicase-related protein</fullName>
    </submittedName>
</protein>
<name>A0ABW9A9D8_9BURK</name>
<dbReference type="InterPro" id="IPR000330">
    <property type="entry name" value="SNF2_N"/>
</dbReference>
<dbReference type="SMART" id="SM00490">
    <property type="entry name" value="HELICc"/>
    <property type="match status" value="1"/>
</dbReference>
<keyword evidence="1" id="KW-0378">Hydrolase</keyword>
<dbReference type="Gene3D" id="3.40.50.300">
    <property type="entry name" value="P-loop containing nucleotide triphosphate hydrolases"/>
    <property type="match status" value="1"/>
</dbReference>
<comment type="caution">
    <text evidence="3">The sequence shown here is derived from an EMBL/GenBank/DDBJ whole genome shotgun (WGS) entry which is preliminary data.</text>
</comment>
<accession>A0ABW9A9D8</accession>
<reference evidence="3 4" key="1">
    <citation type="journal article" date="2024" name="Chem. Sci.">
        <title>Discovery of megapolipeptins by genome mining of a Burkholderiales bacteria collection.</title>
        <authorList>
            <person name="Paulo B.S."/>
            <person name="Recchia M.J.J."/>
            <person name="Lee S."/>
            <person name="Fergusson C.H."/>
            <person name="Romanowski S.B."/>
            <person name="Hernandez A."/>
            <person name="Krull N."/>
            <person name="Liu D.Y."/>
            <person name="Cavanagh H."/>
            <person name="Bos A."/>
            <person name="Gray C.A."/>
            <person name="Murphy B.T."/>
            <person name="Linington R.G."/>
            <person name="Eustaquio A.S."/>
        </authorList>
    </citation>
    <scope>NUCLEOTIDE SEQUENCE [LARGE SCALE GENOMIC DNA]</scope>
    <source>
        <strain evidence="3 4">RL21-008-BIB-A</strain>
    </source>
</reference>
<dbReference type="Pfam" id="PF00176">
    <property type="entry name" value="SNF2-rel_dom"/>
    <property type="match status" value="1"/>
</dbReference>
<proteinExistence type="predicted"/>
<gene>
    <name evidence="3" type="ORF">PQR62_12270</name>
</gene>
<keyword evidence="3" id="KW-0347">Helicase</keyword>
<dbReference type="InterPro" id="IPR049730">
    <property type="entry name" value="SNF2/RAD54-like_C"/>
</dbReference>
<keyword evidence="3" id="KW-0067">ATP-binding</keyword>
<evidence type="ECO:0000313" key="4">
    <source>
        <dbReference type="Proteomes" id="UP001629246"/>
    </source>
</evidence>
<keyword evidence="3" id="KW-0547">Nucleotide-binding</keyword>
<dbReference type="PROSITE" id="PS51194">
    <property type="entry name" value="HELICASE_CTER"/>
    <property type="match status" value="1"/>
</dbReference>
<sequence>MINKIPFDSIVSRTSKKALMQGDWDRQRASAKRIGEQFARGYDSMLLADEVGMGKTYVALAVMAHYVMQEQSNHRKVLLVTPPSAVLRHKWVQEIRGFNHAYLRSMALPEETGGKELRPWAIGSYWELFRNLHDVGDVDLRRVTSDTGTAFLYALRKWALSRRHVGSRQYWPALTIQSDEDLLYLAFQSQFSMAALWRFLDSEYALRFQLFKQRFLALKEGRDLRQELSMLLRDFSAVQDSFEPNVFVISMSSLAAPRRNEGNNQFFFRYMAAFLLAWRSDDQKQTLVKILADIGVFPAKQIRSWAGFLAYIASLRDLDLYGLRTSTREVLYHDAHWEEWCRLRAAMLAGDASGVPVFFVRMRDQIFENKLQRSGIGLAVIDEVHNWKGGKHNAESFRKNCSTLIPHKLIMSATPFQIEEDEIRKVFSFITNCAVTSKSWSLVDELFGADKRLVTACLDASKAFAAAWEGLGDSAQERACQYLFAAANGDEIGRRAAGILADESSGAPLLMFAQALVAYRTCIVQLQEKLSLLIVRHTKPRAKRHFCIGDEFDEQMTQRGDGQRYGLYRSEGYSNTTSAFTAFVGMRLGQLAMRLKKGSMEARARLMGGMTSSIGAYRESQLAKDISVPTFSQADATELVRYQQMFDEILDVAGHPKVNATVSRALENFKQGNKTLIFCERLETLHEIEQALHKKIAAIWPAPSGAERQNLLKKTGFVDNLWALSLVHAGVLQQNVIDEALDTAAPQVAKWLARWHLKRTARRICRLTDIHVIASAAVKDALNAPEWQPVLALFSAFAALLDDDAVDIHQVPSYVSGTTRTEVQPIDEDHDAHDDEEAAEEIALAISRLYRLPHNFWCAQPHRDLQQAFWALLQSEAAQLMARHNKAGESAAGTTSLPLDAFFGVLEDLIGGARKIVLRTELLQRYKAFSPARGDDESLIQGFARMPVGEGETMLTRLVGFITGLAEEDGSISQQDKEDSKRKSLWRGVFMSGVGNIDLLDGSVGAEKRVSLCAAFNSPLLPYILICSSIGSEGIDLHRHCAEIILHDLPWNPARLEQRIGRLDRVDSLAKPDRGTPLHIRIPFLANAYEKYQYDLVFLRAQKFEVLLGQPDFSTTVDEESYDGDEEEVNVMELNADEDVVFPEEGRGRVISLPPVLVEYLKIDLSVNASD</sequence>
<feature type="domain" description="Helicase C-terminal" evidence="2">
    <location>
        <begin position="938"/>
        <end position="1121"/>
    </location>
</feature>
<dbReference type="CDD" id="cd18793">
    <property type="entry name" value="SF2_C_SNF"/>
    <property type="match status" value="1"/>
</dbReference>
<evidence type="ECO:0000313" key="3">
    <source>
        <dbReference type="EMBL" id="MFL9925044.1"/>
    </source>
</evidence>
<dbReference type="GO" id="GO:0004386">
    <property type="term" value="F:helicase activity"/>
    <property type="evidence" value="ECO:0007669"/>
    <property type="project" value="UniProtKB-KW"/>
</dbReference>
<dbReference type="InterPro" id="IPR038718">
    <property type="entry name" value="SNF2-like_sf"/>
</dbReference>
<keyword evidence="4" id="KW-1185">Reference proteome</keyword>
<organism evidence="3 4">
    <name type="scientific">Herbaspirillum lusitanum</name>
    <dbReference type="NCBI Taxonomy" id="213312"/>
    <lineage>
        <taxon>Bacteria</taxon>
        <taxon>Pseudomonadati</taxon>
        <taxon>Pseudomonadota</taxon>
        <taxon>Betaproteobacteria</taxon>
        <taxon>Burkholderiales</taxon>
        <taxon>Oxalobacteraceae</taxon>
        <taxon>Herbaspirillum</taxon>
    </lineage>
</organism>
<dbReference type="Pfam" id="PF00271">
    <property type="entry name" value="Helicase_C"/>
    <property type="match status" value="1"/>
</dbReference>
<dbReference type="PANTHER" id="PTHR10799">
    <property type="entry name" value="SNF2/RAD54 HELICASE FAMILY"/>
    <property type="match status" value="1"/>
</dbReference>
<evidence type="ECO:0000259" key="2">
    <source>
        <dbReference type="PROSITE" id="PS51194"/>
    </source>
</evidence>
<dbReference type="InterPro" id="IPR001650">
    <property type="entry name" value="Helicase_C-like"/>
</dbReference>
<dbReference type="Proteomes" id="UP001629246">
    <property type="component" value="Unassembled WGS sequence"/>
</dbReference>
<dbReference type="EMBL" id="JAQQFM010000005">
    <property type="protein sequence ID" value="MFL9925044.1"/>
    <property type="molecule type" value="Genomic_DNA"/>
</dbReference>
<dbReference type="SUPFAM" id="SSF52540">
    <property type="entry name" value="P-loop containing nucleoside triphosphate hydrolases"/>
    <property type="match status" value="2"/>
</dbReference>